<keyword evidence="1" id="KW-0597">Phosphoprotein</keyword>
<dbReference type="SUPFAM" id="SSF47226">
    <property type="entry name" value="Histidine-containing phosphotransfer domain, HPT domain"/>
    <property type="match status" value="1"/>
</dbReference>
<dbReference type="PROSITE" id="PS50894">
    <property type="entry name" value="HPT"/>
    <property type="match status" value="1"/>
</dbReference>
<dbReference type="InterPro" id="IPR036641">
    <property type="entry name" value="HPT_dom_sf"/>
</dbReference>
<dbReference type="GO" id="GO:0000160">
    <property type="term" value="P:phosphorelay signal transduction system"/>
    <property type="evidence" value="ECO:0007669"/>
    <property type="project" value="InterPro"/>
</dbReference>
<reference evidence="3" key="1">
    <citation type="submission" date="2020-10" db="EMBL/GenBank/DDBJ databases">
        <authorList>
            <person name="Gilroy R."/>
        </authorList>
    </citation>
    <scope>NUCLEOTIDE SEQUENCE</scope>
    <source>
        <strain evidence="3">ChiBcec2-4451</strain>
    </source>
</reference>
<dbReference type="InterPro" id="IPR008207">
    <property type="entry name" value="Sig_transdc_His_kin_Hpt_dom"/>
</dbReference>
<organism evidence="3 4">
    <name type="scientific">Candidatus Pullilachnospira stercoravium</name>
    <dbReference type="NCBI Taxonomy" id="2840913"/>
    <lineage>
        <taxon>Bacteria</taxon>
        <taxon>Bacillati</taxon>
        <taxon>Bacillota</taxon>
        <taxon>Clostridia</taxon>
        <taxon>Lachnospirales</taxon>
        <taxon>Lachnospiraceae</taxon>
        <taxon>Lachnospiraceae incertae sedis</taxon>
        <taxon>Candidatus Pullilachnospira</taxon>
    </lineage>
</organism>
<feature type="modified residue" description="Phosphohistidine" evidence="1">
    <location>
        <position position="62"/>
    </location>
</feature>
<dbReference type="Gene3D" id="1.20.120.160">
    <property type="entry name" value="HPT domain"/>
    <property type="match status" value="1"/>
</dbReference>
<name>A0A9D1T7H3_9FIRM</name>
<accession>A0A9D1T7H3</accession>
<evidence type="ECO:0000256" key="1">
    <source>
        <dbReference type="PROSITE-ProRule" id="PRU00110"/>
    </source>
</evidence>
<dbReference type="EMBL" id="DVON01000265">
    <property type="protein sequence ID" value="HIV13919.1"/>
    <property type="molecule type" value="Genomic_DNA"/>
</dbReference>
<dbReference type="Proteomes" id="UP000886723">
    <property type="component" value="Unassembled WGS sequence"/>
</dbReference>
<dbReference type="AlphaFoldDB" id="A0A9D1T7H3"/>
<reference evidence="3" key="2">
    <citation type="journal article" date="2021" name="PeerJ">
        <title>Extensive microbial diversity within the chicken gut microbiome revealed by metagenomics and culture.</title>
        <authorList>
            <person name="Gilroy R."/>
            <person name="Ravi A."/>
            <person name="Getino M."/>
            <person name="Pursley I."/>
            <person name="Horton D.L."/>
            <person name="Alikhan N.F."/>
            <person name="Baker D."/>
            <person name="Gharbi K."/>
            <person name="Hall N."/>
            <person name="Watson M."/>
            <person name="Adriaenssens E.M."/>
            <person name="Foster-Nyarko E."/>
            <person name="Jarju S."/>
            <person name="Secka A."/>
            <person name="Antonio M."/>
            <person name="Oren A."/>
            <person name="Chaudhuri R.R."/>
            <person name="La Ragione R."/>
            <person name="Hildebrand F."/>
            <person name="Pallen M.J."/>
        </authorList>
    </citation>
    <scope>NUCLEOTIDE SEQUENCE</scope>
    <source>
        <strain evidence="3">ChiBcec2-4451</strain>
    </source>
</reference>
<dbReference type="Pfam" id="PF01627">
    <property type="entry name" value="Hpt"/>
    <property type="match status" value="1"/>
</dbReference>
<evidence type="ECO:0000313" key="3">
    <source>
        <dbReference type="EMBL" id="HIV13919.1"/>
    </source>
</evidence>
<protein>
    <submittedName>
        <fullName evidence="3">Hpt domain-containing protein</fullName>
    </submittedName>
</protein>
<gene>
    <name evidence="3" type="ORF">IAA63_12395</name>
</gene>
<feature type="domain" description="HPt" evidence="2">
    <location>
        <begin position="21"/>
        <end position="115"/>
    </location>
</feature>
<comment type="caution">
    <text evidence="3">The sequence shown here is derived from an EMBL/GenBank/DDBJ whole genome shotgun (WGS) entry which is preliminary data.</text>
</comment>
<evidence type="ECO:0000259" key="2">
    <source>
        <dbReference type="PROSITE" id="PS50894"/>
    </source>
</evidence>
<proteinExistence type="predicted"/>
<evidence type="ECO:0000313" key="4">
    <source>
        <dbReference type="Proteomes" id="UP000886723"/>
    </source>
</evidence>
<sequence length="115" mass="12690">MSYIEKTAAALGENLEPAVQRFGGNVELYARFLKKFPQDPTADALAEAVRQKNYPEVERSAHTLKGVAANLGLETLRAGSDALVQAVRRQSFQEVDSLYESFAAEYARVKKILEG</sequence>